<dbReference type="EMBL" id="FXXI01000003">
    <property type="protein sequence ID" value="SMS01006.1"/>
    <property type="molecule type" value="Genomic_DNA"/>
</dbReference>
<protein>
    <submittedName>
        <fullName evidence="2">Tail fiber assembly protein</fullName>
    </submittedName>
</protein>
<organism evidence="3 4">
    <name type="scientific">Vibrio mangrovi</name>
    <dbReference type="NCBI Taxonomy" id="474394"/>
    <lineage>
        <taxon>Bacteria</taxon>
        <taxon>Pseudomonadati</taxon>
        <taxon>Pseudomonadota</taxon>
        <taxon>Gammaproteobacteria</taxon>
        <taxon>Vibrionales</taxon>
        <taxon>Vibrionaceae</taxon>
        <taxon>Vibrio</taxon>
    </lineage>
</organism>
<evidence type="ECO:0000313" key="5">
    <source>
        <dbReference type="Proteomes" id="UP001283366"/>
    </source>
</evidence>
<dbReference type="Pfam" id="PF16778">
    <property type="entry name" value="Phage_tail_APC"/>
    <property type="match status" value="1"/>
</dbReference>
<feature type="domain" description="Phage tail assembly chaperone-like" evidence="1">
    <location>
        <begin position="51"/>
        <end position="109"/>
    </location>
</feature>
<dbReference type="Gene3D" id="6.10.140.1310">
    <property type="match status" value="1"/>
</dbReference>
<accession>A0A1Y6ITQ9</accession>
<dbReference type="Proteomes" id="UP001283366">
    <property type="component" value="Unassembled WGS sequence"/>
</dbReference>
<keyword evidence="5" id="KW-1185">Reference proteome</keyword>
<dbReference type="RefSeq" id="WP_234993577.1">
    <property type="nucleotide sequence ID" value="NZ_AP024884.1"/>
</dbReference>
<dbReference type="Proteomes" id="UP000196125">
    <property type="component" value="Unassembled WGS sequence"/>
</dbReference>
<dbReference type="InterPro" id="IPR031893">
    <property type="entry name" value="Phage_tail_APC"/>
</dbReference>
<sequence>MDTIYQINQLVSKTGETLYNVPAEPYILYEMGFGEDEAAQLCHDAIHVAKWEQVRVKRDTLITRSDWTQMPDVSLTDEQKQAFVAYRQTLRDIPQNYTDPDDVIWPELPVTESSLA</sequence>
<gene>
    <name evidence="2" type="ORF">SBX37_17805</name>
    <name evidence="3" type="ORF">VIM7927_02283</name>
</gene>
<name>A0A1Y6ITQ9_9VIBR</name>
<proteinExistence type="predicted"/>
<dbReference type="EMBL" id="JAWRCO010000002">
    <property type="protein sequence ID" value="MDW6004715.1"/>
    <property type="molecule type" value="Genomic_DNA"/>
</dbReference>
<reference evidence="3 4" key="1">
    <citation type="submission" date="2017-05" db="EMBL/GenBank/DDBJ databases">
        <authorList>
            <person name="Song R."/>
            <person name="Chenine A.L."/>
            <person name="Ruprecht R.M."/>
        </authorList>
    </citation>
    <scope>NUCLEOTIDE SEQUENCE [LARGE SCALE GENOMIC DNA]</scope>
    <source>
        <strain evidence="3 4">CECT 7927</strain>
    </source>
</reference>
<dbReference type="AlphaFoldDB" id="A0A1Y6ITQ9"/>
<evidence type="ECO:0000259" key="1">
    <source>
        <dbReference type="Pfam" id="PF16778"/>
    </source>
</evidence>
<evidence type="ECO:0000313" key="3">
    <source>
        <dbReference type="EMBL" id="SMS01006.1"/>
    </source>
</evidence>
<evidence type="ECO:0000313" key="4">
    <source>
        <dbReference type="Proteomes" id="UP000196125"/>
    </source>
</evidence>
<reference evidence="2 5" key="2">
    <citation type="submission" date="2023-11" db="EMBL/GenBank/DDBJ databases">
        <title>Plant-associative lifestyle of Vibrio porteresiae and its evolutionary dynamics.</title>
        <authorList>
            <person name="Rameshkumar N."/>
            <person name="Kirti K."/>
        </authorList>
    </citation>
    <scope>NUCLEOTIDE SEQUENCE [LARGE SCALE GENOMIC DNA]</scope>
    <source>
        <strain evidence="2 5">MSSRF38</strain>
    </source>
</reference>
<evidence type="ECO:0000313" key="2">
    <source>
        <dbReference type="EMBL" id="MDW6004715.1"/>
    </source>
</evidence>